<dbReference type="GO" id="GO:0008422">
    <property type="term" value="F:beta-glucosidase activity"/>
    <property type="evidence" value="ECO:0007669"/>
    <property type="project" value="TreeGrafter"/>
</dbReference>
<dbReference type="InterPro" id="IPR006311">
    <property type="entry name" value="TAT_signal"/>
</dbReference>
<dbReference type="GO" id="GO:0030245">
    <property type="term" value="P:cellulose catabolic process"/>
    <property type="evidence" value="ECO:0007669"/>
    <property type="project" value="UniProtKB-KW"/>
</dbReference>
<keyword evidence="6" id="KW-0624">Polysaccharide degradation</keyword>
<feature type="region of interest" description="Disordered" evidence="8">
    <location>
        <begin position="49"/>
        <end position="69"/>
    </location>
</feature>
<feature type="domain" description="Glycoside hydrolase family 5" evidence="9">
    <location>
        <begin position="55"/>
        <end position="358"/>
    </location>
</feature>
<comment type="caution">
    <text evidence="10">The sequence shown here is derived from an EMBL/GenBank/DDBJ whole genome shotgun (WGS) entry which is preliminary data.</text>
</comment>
<dbReference type="EMBL" id="VHLH01000001">
    <property type="protein sequence ID" value="TPW32837.1"/>
    <property type="molecule type" value="Genomic_DNA"/>
</dbReference>
<evidence type="ECO:0000256" key="4">
    <source>
        <dbReference type="ARBA" id="ARBA00023277"/>
    </source>
</evidence>
<protein>
    <submittedName>
        <fullName evidence="10">Glycoside hydrolase family 5 protein</fullName>
    </submittedName>
</protein>
<dbReference type="InterPro" id="IPR050386">
    <property type="entry name" value="Glycosyl_hydrolase_5"/>
</dbReference>
<evidence type="ECO:0000256" key="5">
    <source>
        <dbReference type="ARBA" id="ARBA00023295"/>
    </source>
</evidence>
<evidence type="ECO:0000313" key="10">
    <source>
        <dbReference type="EMBL" id="TPW32837.1"/>
    </source>
</evidence>
<evidence type="ECO:0000256" key="7">
    <source>
        <dbReference type="RuleBase" id="RU361153"/>
    </source>
</evidence>
<dbReference type="GO" id="GO:0005576">
    <property type="term" value="C:extracellular region"/>
    <property type="evidence" value="ECO:0007669"/>
    <property type="project" value="TreeGrafter"/>
</dbReference>
<gene>
    <name evidence="10" type="ORF">FJU11_01030</name>
</gene>
<reference evidence="10 11" key="1">
    <citation type="submission" date="2019-06" db="EMBL/GenBank/DDBJ databases">
        <authorList>
            <person name="Li M."/>
        </authorList>
    </citation>
    <scope>NUCLEOTIDE SEQUENCE [LARGE SCALE GENOMIC DNA]</scope>
    <source>
        <strain evidence="10 11">BGMRC6574</strain>
    </source>
</reference>
<dbReference type="PANTHER" id="PTHR31297">
    <property type="entry name" value="GLUCAN ENDO-1,6-BETA-GLUCOSIDASE B"/>
    <property type="match status" value="1"/>
</dbReference>
<comment type="similarity">
    <text evidence="1 7">Belongs to the glycosyl hydrolase 5 (cellulase A) family.</text>
</comment>
<keyword evidence="11" id="KW-1185">Reference proteome</keyword>
<evidence type="ECO:0000256" key="3">
    <source>
        <dbReference type="ARBA" id="ARBA00023001"/>
    </source>
</evidence>
<dbReference type="Pfam" id="PF00150">
    <property type="entry name" value="Cellulase"/>
    <property type="match status" value="1"/>
</dbReference>
<evidence type="ECO:0000256" key="2">
    <source>
        <dbReference type="ARBA" id="ARBA00022801"/>
    </source>
</evidence>
<accession>A0A506UHP5</accession>
<keyword evidence="5 7" id="KW-0326">Glycosidase</keyword>
<dbReference type="AlphaFoldDB" id="A0A506UHP5"/>
<keyword evidence="2 7" id="KW-0378">Hydrolase</keyword>
<evidence type="ECO:0000256" key="8">
    <source>
        <dbReference type="SAM" id="MobiDB-lite"/>
    </source>
</evidence>
<name>A0A506UHP5_9HYPH</name>
<dbReference type="PANTHER" id="PTHR31297:SF41">
    <property type="entry name" value="ENDOGLUCANASE, PUTATIVE (AFU_ORTHOLOGUE AFUA_5G01830)-RELATED"/>
    <property type="match status" value="1"/>
</dbReference>
<proteinExistence type="inferred from homology"/>
<dbReference type="SUPFAM" id="SSF51445">
    <property type="entry name" value="(Trans)glycosidases"/>
    <property type="match status" value="1"/>
</dbReference>
<sequence length="385" mass="41903">MAKGMDWADPLAQTRAFPTLDRRRFTTLALAAAGAPLLTAARASAAGKPLAPSHGFNLPGWTDTDEGKAPSRPVLEKLARFGFRSIRLPIDGNPFAAGGSKASDAATRVRGALGLLTHAGYTVSADLHPSGALSDALENDPKRGADMVRSAWRALAPVVAEFPAGKVAAELLNEPPMEPDAWLALRDALAKAIRAQCPYHTLIWGPARYQGVWEFDGTPPLADDNAVAAAHYYSPMAFTHQCESWNDSPLARLKNLPFPARRDDPRVEALARELKANDDAKALKMLNDAFSDPWTPSAIESDFAGLSNWSERHGQTVILNEFGVLDFCADEKSRTAWIRAVRRAAERHGIGWTYWELDQGFGFIEDRRSPEGFDRAVVKALLPNA</sequence>
<dbReference type="Gene3D" id="3.20.20.80">
    <property type="entry name" value="Glycosidases"/>
    <property type="match status" value="1"/>
</dbReference>
<organism evidence="10 11">
    <name type="scientific">Pararhizobium mangrovi</name>
    <dbReference type="NCBI Taxonomy" id="2590452"/>
    <lineage>
        <taxon>Bacteria</taxon>
        <taxon>Pseudomonadati</taxon>
        <taxon>Pseudomonadota</taxon>
        <taxon>Alphaproteobacteria</taxon>
        <taxon>Hyphomicrobiales</taxon>
        <taxon>Rhizobiaceae</taxon>
        <taxon>Rhizobium/Agrobacterium group</taxon>
        <taxon>Pararhizobium</taxon>
    </lineage>
</organism>
<evidence type="ECO:0000313" key="11">
    <source>
        <dbReference type="Proteomes" id="UP000320314"/>
    </source>
</evidence>
<dbReference type="InterPro" id="IPR001547">
    <property type="entry name" value="Glyco_hydro_5"/>
</dbReference>
<dbReference type="PROSITE" id="PS51318">
    <property type="entry name" value="TAT"/>
    <property type="match status" value="1"/>
</dbReference>
<evidence type="ECO:0000259" key="9">
    <source>
        <dbReference type="Pfam" id="PF00150"/>
    </source>
</evidence>
<dbReference type="OrthoDB" id="9800955at2"/>
<evidence type="ECO:0000256" key="6">
    <source>
        <dbReference type="ARBA" id="ARBA00023326"/>
    </source>
</evidence>
<keyword evidence="3" id="KW-0136">Cellulose degradation</keyword>
<evidence type="ECO:0000256" key="1">
    <source>
        <dbReference type="ARBA" id="ARBA00005641"/>
    </source>
</evidence>
<dbReference type="GO" id="GO:0009986">
    <property type="term" value="C:cell surface"/>
    <property type="evidence" value="ECO:0007669"/>
    <property type="project" value="TreeGrafter"/>
</dbReference>
<dbReference type="Proteomes" id="UP000320314">
    <property type="component" value="Unassembled WGS sequence"/>
</dbReference>
<keyword evidence="4" id="KW-0119">Carbohydrate metabolism</keyword>
<dbReference type="InterPro" id="IPR017853">
    <property type="entry name" value="GH"/>
</dbReference>